<sequence length="93" mass="10556">MPKSQRAIKPIPTFKSEDVERDFWASADATDYVDWASARPVRFPLLRPSTTAISVRLPDTLLTKLKILGNERDVPCQSLLKMSLADRVATERR</sequence>
<name>A0A6M4IU25_9BACT</name>
<evidence type="ECO:0000313" key="2">
    <source>
        <dbReference type="Proteomes" id="UP000500938"/>
    </source>
</evidence>
<accession>A0A6M4IU25</accession>
<dbReference type="AlphaFoldDB" id="A0A6M4IU25"/>
<reference evidence="1 2" key="1">
    <citation type="submission" date="2020-05" db="EMBL/GenBank/DDBJ databases">
        <title>Complete genome sequence of Gemmatimonas greenlandica TET16.</title>
        <authorList>
            <person name="Zeng Y."/>
        </authorList>
    </citation>
    <scope>NUCLEOTIDE SEQUENCE [LARGE SCALE GENOMIC DNA]</scope>
    <source>
        <strain evidence="1 2">TET16</strain>
    </source>
</reference>
<dbReference type="InterPro" id="IPR022148">
    <property type="entry name" value="CopG_antitoxin"/>
</dbReference>
<protein>
    <submittedName>
        <fullName evidence="1">Uncharacterized protein</fullName>
    </submittedName>
</protein>
<dbReference type="EMBL" id="CP053085">
    <property type="protein sequence ID" value="QJR37638.1"/>
    <property type="molecule type" value="Genomic_DNA"/>
</dbReference>
<dbReference type="RefSeq" id="WP_171227073.1">
    <property type="nucleotide sequence ID" value="NZ_CP053085.1"/>
</dbReference>
<dbReference type="Proteomes" id="UP000500938">
    <property type="component" value="Chromosome"/>
</dbReference>
<dbReference type="Pfam" id="PF12441">
    <property type="entry name" value="CopG_antitoxin"/>
    <property type="match status" value="1"/>
</dbReference>
<proteinExistence type="predicted"/>
<keyword evidence="2" id="KW-1185">Reference proteome</keyword>
<dbReference type="KEGG" id="ggr:HKW67_19995"/>
<evidence type="ECO:0000313" key="1">
    <source>
        <dbReference type="EMBL" id="QJR37638.1"/>
    </source>
</evidence>
<organism evidence="1 2">
    <name type="scientific">Gemmatimonas groenlandica</name>
    <dbReference type="NCBI Taxonomy" id="2732249"/>
    <lineage>
        <taxon>Bacteria</taxon>
        <taxon>Pseudomonadati</taxon>
        <taxon>Gemmatimonadota</taxon>
        <taxon>Gemmatimonadia</taxon>
        <taxon>Gemmatimonadales</taxon>
        <taxon>Gemmatimonadaceae</taxon>
        <taxon>Gemmatimonas</taxon>
    </lineage>
</organism>
<gene>
    <name evidence="1" type="ORF">HKW67_19995</name>
</gene>